<keyword evidence="4" id="KW-1185">Reference proteome</keyword>
<name>A0A918ZQ93_9ACTN</name>
<feature type="compositionally biased region" description="Pro residues" evidence="1">
    <location>
        <begin position="96"/>
        <end position="106"/>
    </location>
</feature>
<dbReference type="AlphaFoldDB" id="A0A918ZQ93"/>
<proteinExistence type="predicted"/>
<accession>A0A918ZQ93</accession>
<evidence type="ECO:0000313" key="4">
    <source>
        <dbReference type="Proteomes" id="UP000608024"/>
    </source>
</evidence>
<keyword evidence="2" id="KW-0732">Signal</keyword>
<evidence type="ECO:0000313" key="3">
    <source>
        <dbReference type="EMBL" id="GHE62882.1"/>
    </source>
</evidence>
<dbReference type="InterPro" id="IPR006311">
    <property type="entry name" value="TAT_signal"/>
</dbReference>
<reference evidence="3" key="2">
    <citation type="submission" date="2020-09" db="EMBL/GenBank/DDBJ databases">
        <authorList>
            <person name="Sun Q."/>
            <person name="Ohkuma M."/>
        </authorList>
    </citation>
    <scope>NUCLEOTIDE SEQUENCE</scope>
    <source>
        <strain evidence="3">JCM 4784</strain>
    </source>
</reference>
<feature type="chain" id="PRO_5036673381" description="Secreted protein" evidence="2">
    <location>
        <begin position="36"/>
        <end position="126"/>
    </location>
</feature>
<comment type="caution">
    <text evidence="3">The sequence shown here is derived from an EMBL/GenBank/DDBJ whole genome shotgun (WGS) entry which is preliminary data.</text>
</comment>
<feature type="region of interest" description="Disordered" evidence="1">
    <location>
        <begin position="93"/>
        <end position="126"/>
    </location>
</feature>
<reference evidence="3" key="1">
    <citation type="journal article" date="2014" name="Int. J. Syst. Evol. Microbiol.">
        <title>Complete genome sequence of Corynebacterium casei LMG S-19264T (=DSM 44701T), isolated from a smear-ripened cheese.</title>
        <authorList>
            <consortium name="US DOE Joint Genome Institute (JGI-PGF)"/>
            <person name="Walter F."/>
            <person name="Albersmeier A."/>
            <person name="Kalinowski J."/>
            <person name="Ruckert C."/>
        </authorList>
    </citation>
    <scope>NUCLEOTIDE SEQUENCE</scope>
    <source>
        <strain evidence="3">JCM 4784</strain>
    </source>
</reference>
<protein>
    <recommendedName>
        <fullName evidence="5">Secreted protein</fullName>
    </recommendedName>
</protein>
<evidence type="ECO:0008006" key="5">
    <source>
        <dbReference type="Google" id="ProtNLM"/>
    </source>
</evidence>
<dbReference type="EMBL" id="BNBT01000047">
    <property type="protein sequence ID" value="GHE62882.1"/>
    <property type="molecule type" value="Genomic_DNA"/>
</dbReference>
<organism evidence="3 4">
    <name type="scientific">Streptomyces longispororuber</name>
    <dbReference type="NCBI Taxonomy" id="68230"/>
    <lineage>
        <taxon>Bacteria</taxon>
        <taxon>Bacillati</taxon>
        <taxon>Actinomycetota</taxon>
        <taxon>Actinomycetes</taxon>
        <taxon>Kitasatosporales</taxon>
        <taxon>Streptomycetaceae</taxon>
        <taxon>Streptomyces</taxon>
    </lineage>
</organism>
<feature type="signal peptide" evidence="2">
    <location>
        <begin position="1"/>
        <end position="35"/>
    </location>
</feature>
<dbReference type="Proteomes" id="UP000608024">
    <property type="component" value="Unassembled WGS sequence"/>
</dbReference>
<evidence type="ECO:0000256" key="2">
    <source>
        <dbReference type="SAM" id="SignalP"/>
    </source>
</evidence>
<evidence type="ECO:0000256" key="1">
    <source>
        <dbReference type="SAM" id="MobiDB-lite"/>
    </source>
</evidence>
<sequence>MSVTTNRRLSRLGPLAALTGMSGLAALAGAPAASADTNTSTEKSTMLCNIVLLSPGADMDGCSHIQVSGQNMTKQNTPNSALVDYAKVESLTSLLPWPPHPPPGPWHRPRRQPAGRPTGHDQAPHH</sequence>
<dbReference type="PROSITE" id="PS51318">
    <property type="entry name" value="TAT"/>
    <property type="match status" value="1"/>
</dbReference>
<gene>
    <name evidence="3" type="ORF">GCM10018785_34780</name>
</gene>